<protein>
    <submittedName>
        <fullName evidence="2">Integrase core domain-containing protein</fullName>
    </submittedName>
</protein>
<reference evidence="3" key="1">
    <citation type="submission" date="2016-11" db="EMBL/GenBank/DDBJ databases">
        <authorList>
            <person name="Varghese N."/>
            <person name="Submissions S."/>
        </authorList>
    </citation>
    <scope>NUCLEOTIDE SEQUENCE [LARGE SCALE GENOMIC DNA]</scope>
    <source>
        <strain evidence="3">DSM 16579</strain>
    </source>
</reference>
<dbReference type="PROSITE" id="PS50994">
    <property type="entry name" value="INTEGRASE"/>
    <property type="match status" value="1"/>
</dbReference>
<dbReference type="InterPro" id="IPR012337">
    <property type="entry name" value="RNaseH-like_sf"/>
</dbReference>
<gene>
    <name evidence="2" type="ORF">SAMN02745753_02526</name>
</gene>
<feature type="non-terminal residue" evidence="2">
    <location>
        <position position="1"/>
    </location>
</feature>
<name>A0A1M5DWH1_9GAMM</name>
<dbReference type="GO" id="GO:0015074">
    <property type="term" value="P:DNA integration"/>
    <property type="evidence" value="ECO:0007669"/>
    <property type="project" value="InterPro"/>
</dbReference>
<evidence type="ECO:0000259" key="1">
    <source>
        <dbReference type="PROSITE" id="PS50994"/>
    </source>
</evidence>
<dbReference type="InterPro" id="IPR036397">
    <property type="entry name" value="RNaseH_sf"/>
</dbReference>
<dbReference type="RefSeq" id="WP_139248877.1">
    <property type="nucleotide sequence ID" value="NZ_FQVF01000010.1"/>
</dbReference>
<organism evidence="2 3">
    <name type="scientific">Marinomonas polaris DSM 16579</name>
    <dbReference type="NCBI Taxonomy" id="1122206"/>
    <lineage>
        <taxon>Bacteria</taxon>
        <taxon>Pseudomonadati</taxon>
        <taxon>Pseudomonadota</taxon>
        <taxon>Gammaproteobacteria</taxon>
        <taxon>Oceanospirillales</taxon>
        <taxon>Oceanospirillaceae</taxon>
        <taxon>Marinomonas</taxon>
    </lineage>
</organism>
<dbReference type="Pfam" id="PF13333">
    <property type="entry name" value="rve_2"/>
    <property type="match status" value="1"/>
</dbReference>
<evidence type="ECO:0000313" key="2">
    <source>
        <dbReference type="EMBL" id="SHF71333.1"/>
    </source>
</evidence>
<dbReference type="Gene3D" id="3.30.420.10">
    <property type="entry name" value="Ribonuclease H-like superfamily/Ribonuclease H"/>
    <property type="match status" value="1"/>
</dbReference>
<dbReference type="GO" id="GO:0003676">
    <property type="term" value="F:nucleic acid binding"/>
    <property type="evidence" value="ECO:0007669"/>
    <property type="project" value="InterPro"/>
</dbReference>
<dbReference type="EMBL" id="FQVF01000010">
    <property type="protein sequence ID" value="SHF71333.1"/>
    <property type="molecule type" value="Genomic_DNA"/>
</dbReference>
<proteinExistence type="predicted"/>
<dbReference type="AlphaFoldDB" id="A0A1M5DWH1"/>
<dbReference type="STRING" id="1122206.SAMN02745753_02526"/>
<keyword evidence="3" id="KW-1185">Reference proteome</keyword>
<dbReference type="PANTHER" id="PTHR46889">
    <property type="entry name" value="TRANSPOSASE INSF FOR INSERTION SEQUENCE IS3B-RELATED"/>
    <property type="match status" value="1"/>
</dbReference>
<dbReference type="Proteomes" id="UP000184517">
    <property type="component" value="Unassembled WGS sequence"/>
</dbReference>
<sequence length="108" mass="12550">PKYEVLVHSDQGSQYASSDYLAFMRAHNLIPSMSRRGNCHDNAVAESFFATFKKRVTKRKIYSTREEAKGEIFNFIEMFYNPIKRHSHTGGVSPAKFEEMYFLEETTV</sequence>
<evidence type="ECO:0000313" key="3">
    <source>
        <dbReference type="Proteomes" id="UP000184517"/>
    </source>
</evidence>
<dbReference type="OrthoDB" id="9813126at2"/>
<dbReference type="SUPFAM" id="SSF53098">
    <property type="entry name" value="Ribonuclease H-like"/>
    <property type="match status" value="1"/>
</dbReference>
<dbReference type="PANTHER" id="PTHR46889:SF4">
    <property type="entry name" value="TRANSPOSASE INSO FOR INSERTION SEQUENCE ELEMENT IS911B-RELATED"/>
    <property type="match status" value="1"/>
</dbReference>
<dbReference type="InterPro" id="IPR001584">
    <property type="entry name" value="Integrase_cat-core"/>
</dbReference>
<feature type="domain" description="Integrase catalytic" evidence="1">
    <location>
        <begin position="1"/>
        <end position="102"/>
    </location>
</feature>
<dbReference type="InterPro" id="IPR050900">
    <property type="entry name" value="Transposase_IS3/IS150/IS904"/>
</dbReference>
<accession>A0A1M5DWH1</accession>